<evidence type="ECO:0000313" key="3">
    <source>
        <dbReference type="Proteomes" id="UP000274271"/>
    </source>
</evidence>
<dbReference type="InterPro" id="IPR030395">
    <property type="entry name" value="GP_PDE_dom"/>
</dbReference>
<keyword evidence="3" id="KW-1185">Reference proteome</keyword>
<dbReference type="InterPro" id="IPR017946">
    <property type="entry name" value="PLC-like_Pdiesterase_TIM-brl"/>
</dbReference>
<feature type="domain" description="GP-PDE" evidence="1">
    <location>
        <begin position="36"/>
        <end position="265"/>
    </location>
</feature>
<dbReference type="AlphaFoldDB" id="A0A3P1CWW0"/>
<dbReference type="Pfam" id="PF03009">
    <property type="entry name" value="GDPD"/>
    <property type="match status" value="1"/>
</dbReference>
<dbReference type="GO" id="GO:0008081">
    <property type="term" value="F:phosphoric diester hydrolase activity"/>
    <property type="evidence" value="ECO:0007669"/>
    <property type="project" value="InterPro"/>
</dbReference>
<dbReference type="Proteomes" id="UP000274271">
    <property type="component" value="Unassembled WGS sequence"/>
</dbReference>
<comment type="caution">
    <text evidence="2">The sequence shown here is derived from an EMBL/GenBank/DDBJ whole genome shotgun (WGS) entry which is preliminary data.</text>
</comment>
<proteinExistence type="predicted"/>
<protein>
    <submittedName>
        <fullName evidence="2">Glycerophosphodiester phosphodiesterase</fullName>
    </submittedName>
</protein>
<dbReference type="SUPFAM" id="SSF51695">
    <property type="entry name" value="PLC-like phosphodiesterases"/>
    <property type="match status" value="1"/>
</dbReference>
<evidence type="ECO:0000313" key="2">
    <source>
        <dbReference type="EMBL" id="RRB17678.1"/>
    </source>
</evidence>
<dbReference type="PANTHER" id="PTHR46211">
    <property type="entry name" value="GLYCEROPHOSPHORYL DIESTER PHOSPHODIESTERASE"/>
    <property type="match status" value="1"/>
</dbReference>
<dbReference type="EMBL" id="RQJP01000001">
    <property type="protein sequence ID" value="RRB17678.1"/>
    <property type="molecule type" value="Genomic_DNA"/>
</dbReference>
<dbReference type="PANTHER" id="PTHR46211:SF1">
    <property type="entry name" value="GLYCEROPHOSPHODIESTER PHOSPHODIESTERASE, CYTOPLASMIC"/>
    <property type="match status" value="1"/>
</dbReference>
<dbReference type="Gene3D" id="3.20.20.190">
    <property type="entry name" value="Phosphatidylinositol (PI) phosphodiesterase"/>
    <property type="match status" value="1"/>
</dbReference>
<gene>
    <name evidence="2" type="ORF">EHT87_05185</name>
</gene>
<name>A0A3P1CWW0_9BACT</name>
<dbReference type="PROSITE" id="PS51257">
    <property type="entry name" value="PROKAR_LIPOPROTEIN"/>
    <property type="match status" value="1"/>
</dbReference>
<accession>A0A3P1CWW0</accession>
<reference evidence="2 3" key="1">
    <citation type="submission" date="2018-11" db="EMBL/GenBank/DDBJ databases">
        <authorList>
            <person name="Zhou Z."/>
            <person name="Wang G."/>
        </authorList>
    </citation>
    <scope>NUCLEOTIDE SEQUENCE [LARGE SCALE GENOMIC DNA]</scope>
    <source>
        <strain evidence="2 3">KCTC42998</strain>
    </source>
</reference>
<dbReference type="OrthoDB" id="384721at2"/>
<sequence>MFNHSMKNCIRSVIFGLLFVACSSKKDPVSTPVYTTKVIAHRGAWKAVGAPENSMASLRQAIRLGCYGSEFDVQMAADSVLFINHDTSLQGISIETTPSSKLLALKLSNGETLPTLQSFLAEGVQQAKTRLMIEIKGSRISQDRTFATARKAIELVKAMKAQALVEYSSFDYEVCKKMRQIDPTANVVYLNGDQTPEQVAADKLSGLDYYYGIFILKEDWIRQAQQKNLTVNVWTVNETLSMKWFLERKVDFITTDEPERLLDLLKQ</sequence>
<evidence type="ECO:0000259" key="1">
    <source>
        <dbReference type="PROSITE" id="PS51704"/>
    </source>
</evidence>
<organism evidence="2 3">
    <name type="scientific">Larkinella knui</name>
    <dbReference type="NCBI Taxonomy" id="2025310"/>
    <lineage>
        <taxon>Bacteria</taxon>
        <taxon>Pseudomonadati</taxon>
        <taxon>Bacteroidota</taxon>
        <taxon>Cytophagia</taxon>
        <taxon>Cytophagales</taxon>
        <taxon>Spirosomataceae</taxon>
        <taxon>Larkinella</taxon>
    </lineage>
</organism>
<dbReference type="PROSITE" id="PS51704">
    <property type="entry name" value="GP_PDE"/>
    <property type="match status" value="1"/>
</dbReference>
<dbReference type="GO" id="GO:0006629">
    <property type="term" value="P:lipid metabolic process"/>
    <property type="evidence" value="ECO:0007669"/>
    <property type="project" value="InterPro"/>
</dbReference>